<organism evidence="1 2">
    <name type="scientific">Leptidea sinapis</name>
    <dbReference type="NCBI Taxonomy" id="189913"/>
    <lineage>
        <taxon>Eukaryota</taxon>
        <taxon>Metazoa</taxon>
        <taxon>Ecdysozoa</taxon>
        <taxon>Arthropoda</taxon>
        <taxon>Hexapoda</taxon>
        <taxon>Insecta</taxon>
        <taxon>Pterygota</taxon>
        <taxon>Neoptera</taxon>
        <taxon>Endopterygota</taxon>
        <taxon>Lepidoptera</taxon>
        <taxon>Glossata</taxon>
        <taxon>Ditrysia</taxon>
        <taxon>Papilionoidea</taxon>
        <taxon>Pieridae</taxon>
        <taxon>Dismorphiinae</taxon>
        <taxon>Leptidea</taxon>
    </lineage>
</organism>
<name>A0A5E4QT86_9NEOP</name>
<gene>
    <name evidence="1" type="ORF">LSINAPIS_LOCUS11964</name>
</gene>
<accession>A0A5E4QT86</accession>
<protein>
    <submittedName>
        <fullName evidence="1">Uncharacterized protein</fullName>
    </submittedName>
</protein>
<sequence>MKADISVPLEKAKIPLPTLSQINADRITLLANQYWSPQTKENHLPYDAAIVDSIYQSEILGNKKKKPRVQSCTKMAEILASDTEERQTRTDREVVLGETVPTEADD</sequence>
<evidence type="ECO:0000313" key="2">
    <source>
        <dbReference type="Proteomes" id="UP000324832"/>
    </source>
</evidence>
<dbReference type="AlphaFoldDB" id="A0A5E4QT86"/>
<reference evidence="1 2" key="1">
    <citation type="submission" date="2017-07" db="EMBL/GenBank/DDBJ databases">
        <authorList>
            <person name="Talla V."/>
            <person name="Backstrom N."/>
        </authorList>
    </citation>
    <scope>NUCLEOTIDE SEQUENCE [LARGE SCALE GENOMIC DNA]</scope>
</reference>
<dbReference type="EMBL" id="FZQP02005443">
    <property type="protein sequence ID" value="VVD01576.1"/>
    <property type="molecule type" value="Genomic_DNA"/>
</dbReference>
<dbReference type="Proteomes" id="UP000324832">
    <property type="component" value="Unassembled WGS sequence"/>
</dbReference>
<proteinExistence type="predicted"/>
<evidence type="ECO:0000313" key="1">
    <source>
        <dbReference type="EMBL" id="VVD01576.1"/>
    </source>
</evidence>
<keyword evidence="2" id="KW-1185">Reference proteome</keyword>